<dbReference type="Gene3D" id="1.20.58.300">
    <property type="entry name" value="FlgN-like"/>
    <property type="match status" value="1"/>
</dbReference>
<dbReference type="Pfam" id="PF05130">
    <property type="entry name" value="FlgN"/>
    <property type="match status" value="1"/>
</dbReference>
<protein>
    <submittedName>
        <fullName evidence="4">Flagellar export chaperone FlgN</fullName>
    </submittedName>
</protein>
<comment type="function">
    <text evidence="1">Required for the efficient initiation of filament assembly.</text>
</comment>
<keyword evidence="4" id="KW-0969">Cilium</keyword>
<evidence type="ECO:0000256" key="2">
    <source>
        <dbReference type="ARBA" id="ARBA00007703"/>
    </source>
</evidence>
<dbReference type="InterPro" id="IPR007809">
    <property type="entry name" value="FlgN-like"/>
</dbReference>
<keyword evidence="3" id="KW-1005">Bacterial flagellum biogenesis</keyword>
<proteinExistence type="inferred from homology"/>
<keyword evidence="4" id="KW-0966">Cell projection</keyword>
<accession>A0AAU7Q5X6</accession>
<reference evidence="4" key="1">
    <citation type="submission" date="2024-06" db="EMBL/GenBank/DDBJ databases">
        <authorList>
            <person name="Coelho C."/>
            <person name="Bento M."/>
            <person name="Garcia E."/>
            <person name="Camelo A."/>
            <person name="Brandao I."/>
            <person name="Espirito Santo C."/>
            <person name="Trovao J."/>
            <person name="Verissimo A."/>
            <person name="Costa J."/>
            <person name="Tiago I."/>
        </authorList>
    </citation>
    <scope>NUCLEOTIDE SEQUENCE</scope>
    <source>
        <strain evidence="4">KWT182</strain>
    </source>
</reference>
<gene>
    <name evidence="4" type="primary">flgN</name>
    <name evidence="4" type="ORF">ABK905_16780</name>
</gene>
<dbReference type="SUPFAM" id="SSF140566">
    <property type="entry name" value="FlgN-like"/>
    <property type="match status" value="1"/>
</dbReference>
<dbReference type="InterPro" id="IPR036679">
    <property type="entry name" value="FlgN-like_sf"/>
</dbReference>
<dbReference type="EMBL" id="CP157947">
    <property type="protein sequence ID" value="XBS68383.1"/>
    <property type="molecule type" value="Genomic_DNA"/>
</dbReference>
<evidence type="ECO:0000256" key="1">
    <source>
        <dbReference type="ARBA" id="ARBA00002397"/>
    </source>
</evidence>
<sequence>MNELEKLCARMLGVLQQLELILVEEQRLLSAGQVNAALLHRVTENKNEQLATLQYLDDQRQNAARGQGLTESAYGQYPELQHLWQTILRLTAGLSRNNTRNGLLLNQHLKQNQEILAVLEAHQARRSLYGPDGQAQNSHILGRKFSV</sequence>
<comment type="similarity">
    <text evidence="2">Belongs to the FlgN family.</text>
</comment>
<keyword evidence="4" id="KW-0282">Flagellum</keyword>
<dbReference type="GO" id="GO:0044780">
    <property type="term" value="P:bacterial-type flagellum assembly"/>
    <property type="evidence" value="ECO:0007669"/>
    <property type="project" value="InterPro"/>
</dbReference>
<dbReference type="AlphaFoldDB" id="A0AAU7Q5X6"/>
<evidence type="ECO:0000313" key="4">
    <source>
        <dbReference type="EMBL" id="XBS68383.1"/>
    </source>
</evidence>
<name>A0AAU7Q5X6_9GAMM</name>
<evidence type="ECO:0000256" key="3">
    <source>
        <dbReference type="ARBA" id="ARBA00022795"/>
    </source>
</evidence>
<organism evidence="4">
    <name type="scientific">Acerihabitans sp. KWT182</name>
    <dbReference type="NCBI Taxonomy" id="3157919"/>
    <lineage>
        <taxon>Bacteria</taxon>
        <taxon>Pseudomonadati</taxon>
        <taxon>Pseudomonadota</taxon>
        <taxon>Gammaproteobacteria</taxon>
        <taxon>Enterobacterales</taxon>
        <taxon>Pectobacteriaceae</taxon>
        <taxon>Acerihabitans</taxon>
    </lineage>
</organism>